<accession>A0AAW1HT54</accession>
<keyword evidence="1" id="KW-0547">Nucleotide-binding</keyword>
<organism evidence="3 4">
    <name type="scientific">Popillia japonica</name>
    <name type="common">Japanese beetle</name>
    <dbReference type="NCBI Taxonomy" id="7064"/>
    <lineage>
        <taxon>Eukaryota</taxon>
        <taxon>Metazoa</taxon>
        <taxon>Ecdysozoa</taxon>
        <taxon>Arthropoda</taxon>
        <taxon>Hexapoda</taxon>
        <taxon>Insecta</taxon>
        <taxon>Pterygota</taxon>
        <taxon>Neoptera</taxon>
        <taxon>Endopterygota</taxon>
        <taxon>Coleoptera</taxon>
        <taxon>Polyphaga</taxon>
        <taxon>Scarabaeiformia</taxon>
        <taxon>Scarabaeidae</taxon>
        <taxon>Rutelinae</taxon>
        <taxon>Popillia</taxon>
    </lineage>
</organism>
<dbReference type="AlphaFoldDB" id="A0AAW1HT54"/>
<reference evidence="3 4" key="1">
    <citation type="journal article" date="2024" name="BMC Genomics">
        <title>De novo assembly and annotation of Popillia japonica's genome with initial clues to its potential as an invasive pest.</title>
        <authorList>
            <person name="Cucini C."/>
            <person name="Boschi S."/>
            <person name="Funari R."/>
            <person name="Cardaioli E."/>
            <person name="Iannotti N."/>
            <person name="Marturano G."/>
            <person name="Paoli F."/>
            <person name="Bruttini M."/>
            <person name="Carapelli A."/>
            <person name="Frati F."/>
            <person name="Nardi F."/>
        </authorList>
    </citation>
    <scope>NUCLEOTIDE SEQUENCE [LARGE SCALE GENOMIC DNA]</scope>
    <source>
        <strain evidence="3">DMR45628</strain>
    </source>
</reference>
<dbReference type="InterPro" id="IPR010285">
    <property type="entry name" value="DNA_helicase_pif1-like_DEAD"/>
</dbReference>
<dbReference type="Proteomes" id="UP001458880">
    <property type="component" value="Unassembled WGS sequence"/>
</dbReference>
<evidence type="ECO:0000256" key="1">
    <source>
        <dbReference type="RuleBase" id="RU363044"/>
    </source>
</evidence>
<dbReference type="Pfam" id="PF05970">
    <property type="entry name" value="PIF1"/>
    <property type="match status" value="1"/>
</dbReference>
<protein>
    <recommendedName>
        <fullName evidence="1">ATP-dependent DNA helicase</fullName>
        <ecNumber evidence="1">5.6.2.3</ecNumber>
    </recommendedName>
</protein>
<keyword evidence="1" id="KW-0234">DNA repair</keyword>
<dbReference type="GO" id="GO:0006281">
    <property type="term" value="P:DNA repair"/>
    <property type="evidence" value="ECO:0007669"/>
    <property type="project" value="UniProtKB-KW"/>
</dbReference>
<dbReference type="GO" id="GO:0016787">
    <property type="term" value="F:hydrolase activity"/>
    <property type="evidence" value="ECO:0007669"/>
    <property type="project" value="UniProtKB-KW"/>
</dbReference>
<keyword evidence="1 3" id="KW-0347">Helicase</keyword>
<dbReference type="PANTHER" id="PTHR10492">
    <property type="match status" value="1"/>
</dbReference>
<keyword evidence="1" id="KW-0067">ATP-binding</keyword>
<proteinExistence type="inferred from homology"/>
<feature type="domain" description="DNA helicase Pif1-like DEAD-box helicase" evidence="2">
    <location>
        <begin position="1"/>
        <end position="100"/>
    </location>
</feature>
<keyword evidence="1" id="KW-0378">Hydrolase</keyword>
<dbReference type="GO" id="GO:0043139">
    <property type="term" value="F:5'-3' DNA helicase activity"/>
    <property type="evidence" value="ECO:0007669"/>
    <property type="project" value="UniProtKB-EC"/>
</dbReference>
<comment type="cofactor">
    <cofactor evidence="1">
        <name>Mg(2+)</name>
        <dbReference type="ChEBI" id="CHEBI:18420"/>
    </cofactor>
</comment>
<sequence length="164" mass="19235">MSNRLTFELVDKTIRFLCDDNDRPFGGKVVIIGGDFKQCLPIVQDGNRAAVIQACIKSSRLWNLFQHYRLQTNMRVRPEEQDFIRWLERLGNNTLPTLNERNTITDTTSRRTIHRCRNYSIRRSTFQQTSVYSTSRFYDESNFESAIHNEKTSIPGSTFLLFDD</sequence>
<name>A0AAW1HT54_POPJA</name>
<dbReference type="EC" id="5.6.2.3" evidence="1"/>
<comment type="caution">
    <text evidence="3">The sequence shown here is derived from an EMBL/GenBank/DDBJ whole genome shotgun (WGS) entry which is preliminary data.</text>
</comment>
<dbReference type="EMBL" id="JASPKY010001016">
    <property type="protein sequence ID" value="KAK9679464.1"/>
    <property type="molecule type" value="Genomic_DNA"/>
</dbReference>
<keyword evidence="4" id="KW-1185">Reference proteome</keyword>
<dbReference type="InterPro" id="IPR027417">
    <property type="entry name" value="P-loop_NTPase"/>
</dbReference>
<evidence type="ECO:0000313" key="4">
    <source>
        <dbReference type="Proteomes" id="UP001458880"/>
    </source>
</evidence>
<evidence type="ECO:0000259" key="2">
    <source>
        <dbReference type="Pfam" id="PF05970"/>
    </source>
</evidence>
<comment type="similarity">
    <text evidence="1">Belongs to the helicase family.</text>
</comment>
<dbReference type="GO" id="GO:0000723">
    <property type="term" value="P:telomere maintenance"/>
    <property type="evidence" value="ECO:0007669"/>
    <property type="project" value="InterPro"/>
</dbReference>
<evidence type="ECO:0000313" key="3">
    <source>
        <dbReference type="EMBL" id="KAK9679464.1"/>
    </source>
</evidence>
<keyword evidence="1" id="KW-0233">DNA recombination</keyword>
<comment type="catalytic activity">
    <reaction evidence="1">
        <text>ATP + H2O = ADP + phosphate + H(+)</text>
        <dbReference type="Rhea" id="RHEA:13065"/>
        <dbReference type="ChEBI" id="CHEBI:15377"/>
        <dbReference type="ChEBI" id="CHEBI:15378"/>
        <dbReference type="ChEBI" id="CHEBI:30616"/>
        <dbReference type="ChEBI" id="CHEBI:43474"/>
        <dbReference type="ChEBI" id="CHEBI:456216"/>
        <dbReference type="EC" id="5.6.2.3"/>
    </reaction>
</comment>
<gene>
    <name evidence="3" type="ORF">QE152_g40030</name>
</gene>
<dbReference type="SUPFAM" id="SSF52540">
    <property type="entry name" value="P-loop containing nucleoside triphosphate hydrolases"/>
    <property type="match status" value="1"/>
</dbReference>
<dbReference type="GO" id="GO:0006310">
    <property type="term" value="P:DNA recombination"/>
    <property type="evidence" value="ECO:0007669"/>
    <property type="project" value="UniProtKB-KW"/>
</dbReference>
<keyword evidence="1" id="KW-0227">DNA damage</keyword>
<dbReference type="GO" id="GO:0005524">
    <property type="term" value="F:ATP binding"/>
    <property type="evidence" value="ECO:0007669"/>
    <property type="project" value="UniProtKB-KW"/>
</dbReference>